<reference evidence="3" key="1">
    <citation type="submission" date="2018-02" db="EMBL/GenBank/DDBJ databases">
        <authorList>
            <person name="Silar P."/>
        </authorList>
    </citation>
    <scope>NUCLEOTIDE SEQUENCE [LARGE SCALE GENOMIC DNA]</scope>
    <source>
        <strain evidence="3">T</strain>
    </source>
</reference>
<evidence type="ECO:0000313" key="3">
    <source>
        <dbReference type="EMBL" id="VBB75163.1"/>
    </source>
</evidence>
<evidence type="ECO:0000313" key="4">
    <source>
        <dbReference type="Proteomes" id="UP000280685"/>
    </source>
</evidence>
<dbReference type="Proteomes" id="UP000280685">
    <property type="component" value="Chromosome 2"/>
</dbReference>
<feature type="compositionally biased region" description="Polar residues" evidence="1">
    <location>
        <begin position="419"/>
        <end position="433"/>
    </location>
</feature>
<keyword evidence="4" id="KW-1185">Reference proteome</keyword>
<gene>
    <name evidence="3" type="ORF">PODCO_201300</name>
</gene>
<feature type="compositionally biased region" description="Basic residues" evidence="1">
    <location>
        <begin position="800"/>
        <end position="811"/>
    </location>
</feature>
<feature type="compositionally biased region" description="Low complexity" evidence="1">
    <location>
        <begin position="559"/>
        <end position="576"/>
    </location>
</feature>
<feature type="region of interest" description="Disordered" evidence="1">
    <location>
        <begin position="1"/>
        <end position="606"/>
    </location>
</feature>
<feature type="compositionally biased region" description="Polar residues" evidence="1">
    <location>
        <begin position="577"/>
        <end position="606"/>
    </location>
</feature>
<evidence type="ECO:0000256" key="2">
    <source>
        <dbReference type="SAM" id="Phobius"/>
    </source>
</evidence>
<feature type="compositionally biased region" description="Polar residues" evidence="1">
    <location>
        <begin position="515"/>
        <end position="525"/>
    </location>
</feature>
<dbReference type="EMBL" id="LR026965">
    <property type="protein sequence ID" value="VBB75163.1"/>
    <property type="molecule type" value="Genomic_DNA"/>
</dbReference>
<feature type="compositionally biased region" description="Basic and acidic residues" evidence="1">
    <location>
        <begin position="127"/>
        <end position="136"/>
    </location>
</feature>
<feature type="compositionally biased region" description="Polar residues" evidence="1">
    <location>
        <begin position="305"/>
        <end position="348"/>
    </location>
</feature>
<keyword evidence="2" id="KW-1133">Transmembrane helix</keyword>
<keyword evidence="2" id="KW-0812">Transmembrane</keyword>
<feature type="transmembrane region" description="Helical" evidence="2">
    <location>
        <begin position="687"/>
        <end position="708"/>
    </location>
</feature>
<feature type="compositionally biased region" description="Polar residues" evidence="1">
    <location>
        <begin position="398"/>
        <end position="408"/>
    </location>
</feature>
<feature type="compositionally biased region" description="Low complexity" evidence="1">
    <location>
        <begin position="50"/>
        <end position="60"/>
    </location>
</feature>
<feature type="region of interest" description="Disordered" evidence="1">
    <location>
        <begin position="785"/>
        <end position="812"/>
    </location>
</feature>
<feature type="transmembrane region" description="Helical" evidence="2">
    <location>
        <begin position="720"/>
        <end position="741"/>
    </location>
</feature>
<accession>A0ABY6S0V2</accession>
<feature type="compositionally biased region" description="Low complexity" evidence="1">
    <location>
        <begin position="238"/>
        <end position="249"/>
    </location>
</feature>
<feature type="compositionally biased region" description="Pro residues" evidence="1">
    <location>
        <begin position="379"/>
        <end position="389"/>
    </location>
</feature>
<sequence>MSSAGAPRAPKQGQQQVAKGSVSRKPVPGGDEAGESSTAQGGPRRAPSRQQKPQQQQQQQSMVSASTEEDGRLPRTARGQESTAVRGRKRSAGPKRGMPRQPSTQGSSRQPAPGRTAENVTEASFSSRREPIESAPERPAALSTQQRKLNQGPPASARNQVSPDQGAPNFSFPKPAVKEEPPQAEIQANQTASRRGPPRGPLPSAPVAAMQGPSRQGPPIPAEALPVPRGPMPPVPTSSRSGQVQSSRVEQAVPVVLRPTRQQAMAPVQSFEQAQARRNMPQERNPAYPPPLRTANLTPNPPPRQTSVSAGGFSQTSDRLVSPQSALPQATYNPYVSAETSRSRNVVSPSKPLPPSTGSFSRKPVNSPPHQMLMNPLRSSPPNPPPPPADSSLPAGFSRNNIDMNPLRQSPPNPPQKPVMSSNLSQQTINPLRQSPPNPQVAEGGIPVGLFSQNPSAPPQRPALAAPPQRKEIAPLNITSSSRNINNTYPAGPSRSGIVSPPRVTSPPQGGYLSRNITSPSSNQDGGRYPTMPRAVVSPPYQPRAVGGTPPKPAYNQHSHSSSLDSVASSATATSTRPLNPTVQPSSSFSPPTRKNTDLSYSKPLYNTQAPQTPYMSILLSLDKIPRLHNILSTLFLFLLLAGYVIIPGSFTALSRPPLDPESAIPINLGANTTPDKKLLLTRANTATMVVGFVFIIIGTFGTAWLGLKWRRNYVWLLNKLYLPLVMYSMVGLVGTVVGVYAVQNGEWSTQAIIAGILEAVEMVVGGLLFGVYNVWLVQRVRQEGGGGQGGYDKQEKERGRKKKGNRRRKGGLMGRFRGWRGKRSIAVGSVV</sequence>
<feature type="transmembrane region" description="Helical" evidence="2">
    <location>
        <begin position="753"/>
        <end position="776"/>
    </location>
</feature>
<keyword evidence="2" id="KW-0472">Membrane</keyword>
<name>A0ABY6S0V2_PODCO</name>
<protein>
    <submittedName>
        <fullName evidence="3">Uncharacterized protein</fullName>
    </submittedName>
</protein>
<feature type="compositionally biased region" description="Low complexity" evidence="1">
    <location>
        <begin position="477"/>
        <end position="488"/>
    </location>
</feature>
<feature type="compositionally biased region" description="Polar residues" evidence="1">
    <location>
        <begin position="101"/>
        <end position="110"/>
    </location>
</feature>
<evidence type="ECO:0000256" key="1">
    <source>
        <dbReference type="SAM" id="MobiDB-lite"/>
    </source>
</evidence>
<organism evidence="3 4">
    <name type="scientific">Podospora comata</name>
    <dbReference type="NCBI Taxonomy" id="48703"/>
    <lineage>
        <taxon>Eukaryota</taxon>
        <taxon>Fungi</taxon>
        <taxon>Dikarya</taxon>
        <taxon>Ascomycota</taxon>
        <taxon>Pezizomycotina</taxon>
        <taxon>Sordariomycetes</taxon>
        <taxon>Sordariomycetidae</taxon>
        <taxon>Sordariales</taxon>
        <taxon>Podosporaceae</taxon>
        <taxon>Podospora</taxon>
    </lineage>
</organism>
<proteinExistence type="predicted"/>